<sequence length="143" mass="16309">MEIAAAKTQLEVWADWYQPKHVPWRRWRNGPTEPATIEQDWIALLSLHPVGVLKVISRKLEDYKTPPSLLDMRRMLRDIEARLIPDDAGTNHGTIICPTCNGTGWRVRWVETGIYPHDEAYPCQPCSKSGVVLAHRVPAADLF</sequence>
<evidence type="ECO:0000313" key="3">
    <source>
        <dbReference type="EMBL" id="CAB4194165.1"/>
    </source>
</evidence>
<dbReference type="InterPro" id="IPR036410">
    <property type="entry name" value="HSP_DnaJ_Cys-rich_dom_sf"/>
</dbReference>
<protein>
    <submittedName>
        <fullName evidence="1">Uncharacterized protein</fullName>
    </submittedName>
</protein>
<organism evidence="1">
    <name type="scientific">uncultured Caudovirales phage</name>
    <dbReference type="NCBI Taxonomy" id="2100421"/>
    <lineage>
        <taxon>Viruses</taxon>
        <taxon>Duplodnaviria</taxon>
        <taxon>Heunggongvirae</taxon>
        <taxon>Uroviricota</taxon>
        <taxon>Caudoviricetes</taxon>
        <taxon>Peduoviridae</taxon>
        <taxon>Maltschvirus</taxon>
        <taxon>Maltschvirus maltsch</taxon>
    </lineage>
</organism>
<dbReference type="EMBL" id="LR797085">
    <property type="protein sequence ID" value="CAB4186045.1"/>
    <property type="molecule type" value="Genomic_DNA"/>
</dbReference>
<evidence type="ECO:0000313" key="4">
    <source>
        <dbReference type="EMBL" id="CAB5230928.1"/>
    </source>
</evidence>
<dbReference type="EMBL" id="LR798429">
    <property type="protein sequence ID" value="CAB5230928.1"/>
    <property type="molecule type" value="Genomic_DNA"/>
</dbReference>
<dbReference type="EMBL" id="LR796911">
    <property type="protein sequence ID" value="CAB4173681.1"/>
    <property type="molecule type" value="Genomic_DNA"/>
</dbReference>
<name>A0A6J5PW87_9CAUD</name>
<evidence type="ECO:0000313" key="1">
    <source>
        <dbReference type="EMBL" id="CAB4173681.1"/>
    </source>
</evidence>
<dbReference type="EMBL" id="LR797212">
    <property type="protein sequence ID" value="CAB4194165.1"/>
    <property type="molecule type" value="Genomic_DNA"/>
</dbReference>
<reference evidence="1" key="1">
    <citation type="submission" date="2020-05" db="EMBL/GenBank/DDBJ databases">
        <authorList>
            <person name="Chiriac C."/>
            <person name="Salcher M."/>
            <person name="Ghai R."/>
            <person name="Kavagutti S V."/>
        </authorList>
    </citation>
    <scope>NUCLEOTIDE SEQUENCE</scope>
</reference>
<accession>A0A6J5PW87</accession>
<proteinExistence type="predicted"/>
<evidence type="ECO:0000313" key="2">
    <source>
        <dbReference type="EMBL" id="CAB4186045.1"/>
    </source>
</evidence>
<dbReference type="Gene3D" id="6.20.20.10">
    <property type="match status" value="1"/>
</dbReference>
<gene>
    <name evidence="2" type="ORF">UFOVP1134_8</name>
    <name evidence="3" type="ORF">UFOVP1251_6</name>
    <name evidence="4" type="ORF">UFOVP1585_6</name>
    <name evidence="1" type="ORF">UFOVP971_6</name>
</gene>
<dbReference type="SUPFAM" id="SSF57938">
    <property type="entry name" value="DnaJ/Hsp40 cysteine-rich domain"/>
    <property type="match status" value="1"/>
</dbReference>